<dbReference type="InterPro" id="IPR002347">
    <property type="entry name" value="SDR_fam"/>
</dbReference>
<sequence>MNISFENKRILVTGAGSGIGNGIATRLIKAGGTVIAVDRSKENLEKFKEAYPSIEIVVADIGDWKNTQESIKAALPVDLLVNCAGLDKVLSVPEITEDAFQAIFNVNIKGMIAITQVVVNDLLERNKPGSIVNISSKASTSGLLYQSLYCASKGAVDAFTRSVAVELGPKNIRINCVNPTVVLTELGIRAWSDPIRKKAVLDRIPLQRFAEVDEVADVVLYLLSDKSSMVTGHCLAVDGGYLAA</sequence>
<dbReference type="Proteomes" id="UP000625711">
    <property type="component" value="Unassembled WGS sequence"/>
</dbReference>
<dbReference type="GO" id="GO:0004090">
    <property type="term" value="F:carbonyl reductase (NADPH) activity"/>
    <property type="evidence" value="ECO:0007669"/>
    <property type="project" value="TreeGrafter"/>
</dbReference>
<evidence type="ECO:0000313" key="5">
    <source>
        <dbReference type="EMBL" id="KAF7267028.1"/>
    </source>
</evidence>
<name>A0A834M155_RHYFE</name>
<evidence type="ECO:0000256" key="1">
    <source>
        <dbReference type="ARBA" id="ARBA00006484"/>
    </source>
</evidence>
<dbReference type="SUPFAM" id="SSF51735">
    <property type="entry name" value="NAD(P)-binding Rossmann-fold domains"/>
    <property type="match status" value="1"/>
</dbReference>
<evidence type="ECO:0000313" key="6">
    <source>
        <dbReference type="Proteomes" id="UP000625711"/>
    </source>
</evidence>
<dbReference type="InterPro" id="IPR036291">
    <property type="entry name" value="NAD(P)-bd_dom_sf"/>
</dbReference>
<comment type="caution">
    <text evidence="5">The sequence shown here is derived from an EMBL/GenBank/DDBJ whole genome shotgun (WGS) entry which is preliminary data.</text>
</comment>
<organism evidence="5 6">
    <name type="scientific">Rhynchophorus ferrugineus</name>
    <name type="common">Red palm weevil</name>
    <name type="synonym">Curculio ferrugineus</name>
    <dbReference type="NCBI Taxonomy" id="354439"/>
    <lineage>
        <taxon>Eukaryota</taxon>
        <taxon>Metazoa</taxon>
        <taxon>Ecdysozoa</taxon>
        <taxon>Arthropoda</taxon>
        <taxon>Hexapoda</taxon>
        <taxon>Insecta</taxon>
        <taxon>Pterygota</taxon>
        <taxon>Neoptera</taxon>
        <taxon>Endopterygota</taxon>
        <taxon>Coleoptera</taxon>
        <taxon>Polyphaga</taxon>
        <taxon>Cucujiformia</taxon>
        <taxon>Curculionidae</taxon>
        <taxon>Dryophthorinae</taxon>
        <taxon>Rhynchophorus</taxon>
    </lineage>
</organism>
<dbReference type="EMBL" id="JAACXV010014474">
    <property type="protein sequence ID" value="KAF7267028.1"/>
    <property type="molecule type" value="Genomic_DNA"/>
</dbReference>
<dbReference type="InterPro" id="IPR051737">
    <property type="entry name" value="L-xylulose/Carbonyl_redctase"/>
</dbReference>
<dbReference type="PANTHER" id="PTHR44252">
    <property type="entry name" value="D-ERYTHRULOSE REDUCTASE"/>
    <property type="match status" value="1"/>
</dbReference>
<evidence type="ECO:0000256" key="4">
    <source>
        <dbReference type="ARBA" id="ARBA00023002"/>
    </source>
</evidence>
<protein>
    <recommendedName>
        <fullName evidence="7">L-xylulose reductase</fullName>
    </recommendedName>
</protein>
<reference evidence="5" key="1">
    <citation type="submission" date="2020-08" db="EMBL/GenBank/DDBJ databases">
        <title>Genome sequencing and assembly of the red palm weevil Rhynchophorus ferrugineus.</title>
        <authorList>
            <person name="Dias G.B."/>
            <person name="Bergman C.M."/>
            <person name="Manee M."/>
        </authorList>
    </citation>
    <scope>NUCLEOTIDE SEQUENCE</scope>
    <source>
        <strain evidence="5">AA-2017</strain>
        <tissue evidence="5">Whole larva</tissue>
    </source>
</reference>
<dbReference type="FunFam" id="3.40.50.720:FF:000084">
    <property type="entry name" value="Short-chain dehydrogenase reductase"/>
    <property type="match status" value="1"/>
</dbReference>
<dbReference type="GO" id="GO:0006006">
    <property type="term" value="P:glucose metabolic process"/>
    <property type="evidence" value="ECO:0007669"/>
    <property type="project" value="TreeGrafter"/>
</dbReference>
<dbReference type="Pfam" id="PF13561">
    <property type="entry name" value="adh_short_C2"/>
    <property type="match status" value="1"/>
</dbReference>
<dbReference type="PANTHER" id="PTHR44252:SF3">
    <property type="entry name" value="D-ERYTHRULOSE REDUCTASE-RELATED"/>
    <property type="match status" value="1"/>
</dbReference>
<dbReference type="GO" id="GO:0050038">
    <property type="term" value="F:L-xylulose reductase (NADPH) activity"/>
    <property type="evidence" value="ECO:0007669"/>
    <property type="project" value="TreeGrafter"/>
</dbReference>
<dbReference type="PRINTS" id="PR00080">
    <property type="entry name" value="SDRFAMILY"/>
</dbReference>
<dbReference type="PRINTS" id="PR00081">
    <property type="entry name" value="GDHRDH"/>
</dbReference>
<dbReference type="PROSITE" id="PS00061">
    <property type="entry name" value="ADH_SHORT"/>
    <property type="match status" value="1"/>
</dbReference>
<dbReference type="Gene3D" id="3.40.50.720">
    <property type="entry name" value="NAD(P)-binding Rossmann-like Domain"/>
    <property type="match status" value="1"/>
</dbReference>
<evidence type="ECO:0008006" key="7">
    <source>
        <dbReference type="Google" id="ProtNLM"/>
    </source>
</evidence>
<dbReference type="AlphaFoldDB" id="A0A834M155"/>
<keyword evidence="3" id="KW-0521">NADP</keyword>
<keyword evidence="6" id="KW-1185">Reference proteome</keyword>
<evidence type="ECO:0000256" key="3">
    <source>
        <dbReference type="ARBA" id="ARBA00022857"/>
    </source>
</evidence>
<proteinExistence type="inferred from homology"/>
<evidence type="ECO:0000256" key="2">
    <source>
        <dbReference type="ARBA" id="ARBA00011881"/>
    </source>
</evidence>
<accession>A0A834M155</accession>
<keyword evidence="4" id="KW-0560">Oxidoreductase</keyword>
<dbReference type="GO" id="GO:0005997">
    <property type="term" value="P:xylulose metabolic process"/>
    <property type="evidence" value="ECO:0007669"/>
    <property type="project" value="TreeGrafter"/>
</dbReference>
<gene>
    <name evidence="5" type="ORF">GWI33_019686</name>
</gene>
<dbReference type="InterPro" id="IPR020904">
    <property type="entry name" value="Sc_DH/Rdtase_CS"/>
</dbReference>
<comment type="similarity">
    <text evidence="1">Belongs to the short-chain dehydrogenases/reductases (SDR) family.</text>
</comment>
<comment type="subunit">
    <text evidence="2">Homotetramer.</text>
</comment>
<dbReference type="OrthoDB" id="1393670at2759"/>